<proteinExistence type="predicted"/>
<dbReference type="Proteomes" id="UP001165960">
    <property type="component" value="Unassembled WGS sequence"/>
</dbReference>
<sequence>MFLVWFTSPYIWLHLSFSAYLIGETPTKLLYLLNDLPGRAWNLLSTGKNLIRNLNLDNVEVPLPIPIPESYLAKPWAQILVSEWCAAYGSECIPASDVPHLVPLDSCLSGYPSIVLVGILVDFFSRMADEPS</sequence>
<gene>
    <name evidence="1" type="ORF">DSO57_1001476</name>
</gene>
<reference evidence="1" key="1">
    <citation type="submission" date="2022-04" db="EMBL/GenBank/DDBJ databases">
        <title>Genome of the entomopathogenic fungus Entomophthora muscae.</title>
        <authorList>
            <person name="Elya C."/>
            <person name="Lovett B.R."/>
            <person name="Lee E."/>
            <person name="Macias A.M."/>
            <person name="Hajek A.E."/>
            <person name="De Bivort B.L."/>
            <person name="Kasson M.T."/>
            <person name="De Fine Licht H.H."/>
            <person name="Stajich J.E."/>
        </authorList>
    </citation>
    <scope>NUCLEOTIDE SEQUENCE</scope>
    <source>
        <strain evidence="1">Berkeley</strain>
    </source>
</reference>
<dbReference type="EMBL" id="QTSX02000713">
    <property type="protein sequence ID" value="KAJ9086685.1"/>
    <property type="molecule type" value="Genomic_DNA"/>
</dbReference>
<accession>A0ACC2UIY7</accession>
<protein>
    <submittedName>
        <fullName evidence="1">Uncharacterized protein</fullName>
    </submittedName>
</protein>
<organism evidence="1 2">
    <name type="scientific">Entomophthora muscae</name>
    <dbReference type="NCBI Taxonomy" id="34485"/>
    <lineage>
        <taxon>Eukaryota</taxon>
        <taxon>Fungi</taxon>
        <taxon>Fungi incertae sedis</taxon>
        <taxon>Zoopagomycota</taxon>
        <taxon>Entomophthoromycotina</taxon>
        <taxon>Entomophthoromycetes</taxon>
        <taxon>Entomophthorales</taxon>
        <taxon>Entomophthoraceae</taxon>
        <taxon>Entomophthora</taxon>
    </lineage>
</organism>
<evidence type="ECO:0000313" key="2">
    <source>
        <dbReference type="Proteomes" id="UP001165960"/>
    </source>
</evidence>
<comment type="caution">
    <text evidence="1">The sequence shown here is derived from an EMBL/GenBank/DDBJ whole genome shotgun (WGS) entry which is preliminary data.</text>
</comment>
<evidence type="ECO:0000313" key="1">
    <source>
        <dbReference type="EMBL" id="KAJ9086685.1"/>
    </source>
</evidence>
<name>A0ACC2UIY7_9FUNG</name>
<keyword evidence="2" id="KW-1185">Reference proteome</keyword>